<proteinExistence type="predicted"/>
<protein>
    <submittedName>
        <fullName evidence="1">Activation associated secreted protein-like protein</fullName>
    </submittedName>
</protein>
<dbReference type="EMBL" id="AF352713">
    <property type="protein sequence ID" value="AAK35198.1"/>
    <property type="molecule type" value="Genomic_DNA"/>
</dbReference>
<feature type="non-terminal residue" evidence="1">
    <location>
        <position position="32"/>
    </location>
</feature>
<name>Q9BIP3_COOPU</name>
<accession>Q9BIP3</accession>
<feature type="non-terminal residue" evidence="1">
    <location>
        <position position="1"/>
    </location>
</feature>
<dbReference type="InterPro" id="IPR035940">
    <property type="entry name" value="CAP_sf"/>
</dbReference>
<reference evidence="1" key="1">
    <citation type="journal article" date="2002" name="Res. Vet. Sci.">
        <title>A family of activation associated secreted protein (ASP) homologues of Cooperia punctata.</title>
        <authorList>
            <person name="Yatsuda A.P."/>
            <person name="Eysker M."/>
            <person name="Vieira-Bressan M.C."/>
            <person name="De Vries E."/>
        </authorList>
    </citation>
    <scope>NUCLEOTIDE SEQUENCE</scope>
    <source>
        <strain evidence="1">Cp-ASPvar-10</strain>
    </source>
</reference>
<dbReference type="SUPFAM" id="SSF55797">
    <property type="entry name" value="PR-1-like"/>
    <property type="match status" value="1"/>
</dbReference>
<dbReference type="AlphaFoldDB" id="Q9BIP3"/>
<organism evidence="1">
    <name type="scientific">Cooperia punctata</name>
    <name type="common">Nematode worm</name>
    <dbReference type="NCBI Taxonomy" id="96640"/>
    <lineage>
        <taxon>Eukaryota</taxon>
        <taxon>Metazoa</taxon>
        <taxon>Ecdysozoa</taxon>
        <taxon>Nematoda</taxon>
        <taxon>Chromadorea</taxon>
        <taxon>Rhabditida</taxon>
        <taxon>Rhabditina</taxon>
        <taxon>Rhabditomorpha</taxon>
        <taxon>Strongyloidea</taxon>
        <taxon>Trichostrongylidae</taxon>
        <taxon>Cooperia</taxon>
    </lineage>
</organism>
<sequence>SVDDWFNEIRTYGVPRDNMYTRDIDSLHYSQM</sequence>
<evidence type="ECO:0000313" key="1">
    <source>
        <dbReference type="EMBL" id="AAK35198.1"/>
    </source>
</evidence>